<feature type="signal peptide" evidence="1">
    <location>
        <begin position="1"/>
        <end position="16"/>
    </location>
</feature>
<organism evidence="2 3">
    <name type="scientific">Ditylenchus destructor</name>
    <dbReference type="NCBI Taxonomy" id="166010"/>
    <lineage>
        <taxon>Eukaryota</taxon>
        <taxon>Metazoa</taxon>
        <taxon>Ecdysozoa</taxon>
        <taxon>Nematoda</taxon>
        <taxon>Chromadorea</taxon>
        <taxon>Rhabditida</taxon>
        <taxon>Tylenchina</taxon>
        <taxon>Tylenchomorpha</taxon>
        <taxon>Sphaerularioidea</taxon>
        <taxon>Anguinidae</taxon>
        <taxon>Anguininae</taxon>
        <taxon>Ditylenchus</taxon>
    </lineage>
</organism>
<evidence type="ECO:0000256" key="1">
    <source>
        <dbReference type="SAM" id="SignalP"/>
    </source>
</evidence>
<protein>
    <submittedName>
        <fullName evidence="2">Uncharacterized protein</fullName>
    </submittedName>
</protein>
<reference evidence="2" key="1">
    <citation type="submission" date="2022-01" db="EMBL/GenBank/DDBJ databases">
        <title>Genome Sequence Resource for Two Populations of Ditylenchus destructor, the Migratory Endoparasitic Phytonematode.</title>
        <authorList>
            <person name="Zhang H."/>
            <person name="Lin R."/>
            <person name="Xie B."/>
        </authorList>
    </citation>
    <scope>NUCLEOTIDE SEQUENCE</scope>
    <source>
        <strain evidence="2">BazhouSP</strain>
    </source>
</reference>
<keyword evidence="3" id="KW-1185">Reference proteome</keyword>
<dbReference type="EMBL" id="JAKKPZ010000006">
    <property type="protein sequence ID" value="KAI1720368.1"/>
    <property type="molecule type" value="Genomic_DNA"/>
</dbReference>
<comment type="caution">
    <text evidence="2">The sequence shown here is derived from an EMBL/GenBank/DDBJ whole genome shotgun (WGS) entry which is preliminary data.</text>
</comment>
<accession>A0AAD4N9H2</accession>
<sequence length="99" mass="10965">MLFLVPPLHLLQLSGSQLAVSKTDGKMSSTNRGSLIEAQHWHVYLLALTKEALDLLLASAHSIQQQLASVVSIKPSSLLPEILKHFNDNRKQKCEPRPS</sequence>
<keyword evidence="1" id="KW-0732">Signal</keyword>
<name>A0AAD4N9H2_9BILA</name>
<dbReference type="Proteomes" id="UP001201812">
    <property type="component" value="Unassembled WGS sequence"/>
</dbReference>
<gene>
    <name evidence="2" type="ORF">DdX_05756</name>
</gene>
<dbReference type="AlphaFoldDB" id="A0AAD4N9H2"/>
<evidence type="ECO:0000313" key="2">
    <source>
        <dbReference type="EMBL" id="KAI1720368.1"/>
    </source>
</evidence>
<evidence type="ECO:0000313" key="3">
    <source>
        <dbReference type="Proteomes" id="UP001201812"/>
    </source>
</evidence>
<feature type="chain" id="PRO_5042196015" evidence="1">
    <location>
        <begin position="17"/>
        <end position="99"/>
    </location>
</feature>
<proteinExistence type="predicted"/>